<dbReference type="InterPro" id="IPR036282">
    <property type="entry name" value="Glutathione-S-Trfase_C_sf"/>
</dbReference>
<feature type="domain" description="GST C-terminal" evidence="3">
    <location>
        <begin position="110"/>
        <end position="238"/>
    </location>
</feature>
<dbReference type="Pfam" id="PF14497">
    <property type="entry name" value="GST_C_3"/>
    <property type="match status" value="1"/>
</dbReference>
<dbReference type="OrthoDB" id="414243at2759"/>
<dbReference type="InterPro" id="IPR036249">
    <property type="entry name" value="Thioredoxin-like_sf"/>
</dbReference>
<dbReference type="Gene3D" id="1.20.1050.10">
    <property type="match status" value="1"/>
</dbReference>
<dbReference type="PROSITE" id="PS50404">
    <property type="entry name" value="GST_NTER"/>
    <property type="match status" value="1"/>
</dbReference>
<dbReference type="PROSITE" id="PS50405">
    <property type="entry name" value="GST_CTER"/>
    <property type="match status" value="1"/>
</dbReference>
<proteinExistence type="predicted"/>
<dbReference type="Proteomes" id="UP000807716">
    <property type="component" value="Unassembled WGS sequence"/>
</dbReference>
<sequence length="255" mass="29465">MELLSYRPKDSTSAENAEQMTNSEGVSNTFVYFNFLSAGHTARAILVYMSANWTNADFPYSDDWEEKHITPLGVLPVLKIHTPKIKDIIISEAIVIDFYLAKKAGLLGNNEWEEQVIKSIYSSAHYLRERFFMRVTYIDQESKKRNFSRFMEFLLPHFIRTMEFHLQDNGANGFFMGDRLSLADIHVAAVMDHFFLQPMGEPIRKVLEASELLMKVKQSVDNEPRLASWKKTQQYKVLEEETIQFYAVSAIIEGA</sequence>
<reference evidence="4" key="1">
    <citation type="journal article" date="2020" name="Fungal Divers.">
        <title>Resolving the Mortierellaceae phylogeny through synthesis of multi-gene phylogenetics and phylogenomics.</title>
        <authorList>
            <person name="Vandepol N."/>
            <person name="Liber J."/>
            <person name="Desiro A."/>
            <person name="Na H."/>
            <person name="Kennedy M."/>
            <person name="Barry K."/>
            <person name="Grigoriev I.V."/>
            <person name="Miller A.N."/>
            <person name="O'Donnell K."/>
            <person name="Stajich J.E."/>
            <person name="Bonito G."/>
        </authorList>
    </citation>
    <scope>NUCLEOTIDE SEQUENCE</scope>
    <source>
        <strain evidence="4">BC1065</strain>
    </source>
</reference>
<dbReference type="PANTHER" id="PTHR11571">
    <property type="entry name" value="GLUTATHIONE S-TRANSFERASE"/>
    <property type="match status" value="1"/>
</dbReference>
<dbReference type="PANTHER" id="PTHR11571:SF150">
    <property type="entry name" value="GLUTATHIONE S-TRANSFERASE"/>
    <property type="match status" value="1"/>
</dbReference>
<evidence type="ECO:0000256" key="1">
    <source>
        <dbReference type="SAM" id="MobiDB-lite"/>
    </source>
</evidence>
<feature type="domain" description="GST N-terminal" evidence="2">
    <location>
        <begin position="26"/>
        <end position="108"/>
    </location>
</feature>
<evidence type="ECO:0000259" key="3">
    <source>
        <dbReference type="PROSITE" id="PS50405"/>
    </source>
</evidence>
<keyword evidence="5" id="KW-1185">Reference proteome</keyword>
<name>A0A9P6TX18_9FUNG</name>
<dbReference type="SUPFAM" id="SSF47616">
    <property type="entry name" value="GST C-terminal domain-like"/>
    <property type="match status" value="1"/>
</dbReference>
<organism evidence="4 5">
    <name type="scientific">Actinomortierella ambigua</name>
    <dbReference type="NCBI Taxonomy" id="1343610"/>
    <lineage>
        <taxon>Eukaryota</taxon>
        <taxon>Fungi</taxon>
        <taxon>Fungi incertae sedis</taxon>
        <taxon>Mucoromycota</taxon>
        <taxon>Mortierellomycotina</taxon>
        <taxon>Mortierellomycetes</taxon>
        <taxon>Mortierellales</taxon>
        <taxon>Mortierellaceae</taxon>
        <taxon>Actinomortierella</taxon>
    </lineage>
</organism>
<gene>
    <name evidence="4" type="primary">GSTS1_5</name>
    <name evidence="4" type="ORF">DFQ27_009505</name>
</gene>
<dbReference type="Gene3D" id="3.40.30.10">
    <property type="entry name" value="Glutaredoxin"/>
    <property type="match status" value="1"/>
</dbReference>
<accession>A0A9P6TX18</accession>
<dbReference type="AlphaFoldDB" id="A0A9P6TX18"/>
<evidence type="ECO:0000259" key="2">
    <source>
        <dbReference type="PROSITE" id="PS50404"/>
    </source>
</evidence>
<dbReference type="GO" id="GO:0006749">
    <property type="term" value="P:glutathione metabolic process"/>
    <property type="evidence" value="ECO:0007669"/>
    <property type="project" value="TreeGrafter"/>
</dbReference>
<dbReference type="EMBL" id="JAAAJB010000883">
    <property type="protein sequence ID" value="KAG0250219.1"/>
    <property type="molecule type" value="Genomic_DNA"/>
</dbReference>
<dbReference type="GO" id="GO:0004364">
    <property type="term" value="F:glutathione transferase activity"/>
    <property type="evidence" value="ECO:0007669"/>
    <property type="project" value="TreeGrafter"/>
</dbReference>
<feature type="region of interest" description="Disordered" evidence="1">
    <location>
        <begin position="1"/>
        <end position="20"/>
    </location>
</feature>
<dbReference type="InterPro" id="IPR004046">
    <property type="entry name" value="GST_C"/>
</dbReference>
<evidence type="ECO:0000313" key="5">
    <source>
        <dbReference type="Proteomes" id="UP000807716"/>
    </source>
</evidence>
<evidence type="ECO:0000313" key="4">
    <source>
        <dbReference type="EMBL" id="KAG0250219.1"/>
    </source>
</evidence>
<comment type="caution">
    <text evidence="4">The sequence shown here is derived from an EMBL/GenBank/DDBJ whole genome shotgun (WGS) entry which is preliminary data.</text>
</comment>
<dbReference type="InterPro" id="IPR004045">
    <property type="entry name" value="Glutathione_S-Trfase_N"/>
</dbReference>
<dbReference type="SUPFAM" id="SSF52833">
    <property type="entry name" value="Thioredoxin-like"/>
    <property type="match status" value="1"/>
</dbReference>
<dbReference type="InterPro" id="IPR050213">
    <property type="entry name" value="GST_superfamily"/>
</dbReference>
<dbReference type="InterPro" id="IPR010987">
    <property type="entry name" value="Glutathione-S-Trfase_C-like"/>
</dbReference>
<protein>
    <submittedName>
        <fullName evidence="4">Glutathione S-transferase S1</fullName>
    </submittedName>
</protein>